<evidence type="ECO:0000313" key="2">
    <source>
        <dbReference type="EMBL" id="QLQ79423.1"/>
    </source>
</evidence>
<gene>
    <name evidence="2" type="ORF">HG537_0C00700</name>
</gene>
<proteinExistence type="predicted"/>
<protein>
    <submittedName>
        <fullName evidence="2">Uncharacterized protein</fullName>
    </submittedName>
</protein>
<reference evidence="2 3" key="1">
    <citation type="submission" date="2020-06" db="EMBL/GenBank/DDBJ databases">
        <title>The yeast mating-type switching endonuclease HO is a domesticated member of an unorthodox homing genetic element family.</title>
        <authorList>
            <person name="Coughlan A.Y."/>
            <person name="Lombardi L."/>
            <person name="Braun-Galleani S."/>
            <person name="Martos A.R."/>
            <person name="Galeote V."/>
            <person name="Bigey F."/>
            <person name="Dequin S."/>
            <person name="Byrne K.P."/>
            <person name="Wolfe K.H."/>
        </authorList>
    </citation>
    <scope>NUCLEOTIDE SEQUENCE [LARGE SCALE GENOMIC DNA]</scope>
    <source>
        <strain evidence="2 3">CBS2947</strain>
    </source>
</reference>
<organism evidence="2 3">
    <name type="scientific">Torulaspora globosa</name>
    <dbReference type="NCBI Taxonomy" id="48254"/>
    <lineage>
        <taxon>Eukaryota</taxon>
        <taxon>Fungi</taxon>
        <taxon>Dikarya</taxon>
        <taxon>Ascomycota</taxon>
        <taxon>Saccharomycotina</taxon>
        <taxon>Saccharomycetes</taxon>
        <taxon>Saccharomycetales</taxon>
        <taxon>Saccharomycetaceae</taxon>
        <taxon>Torulaspora</taxon>
    </lineage>
</organism>
<name>A0A7H9HQ51_9SACH</name>
<keyword evidence="3" id="KW-1185">Reference proteome</keyword>
<feature type="region of interest" description="Disordered" evidence="1">
    <location>
        <begin position="54"/>
        <end position="73"/>
    </location>
</feature>
<evidence type="ECO:0000313" key="3">
    <source>
        <dbReference type="Proteomes" id="UP000510647"/>
    </source>
</evidence>
<sequence>MSMNERKSSGEWIANGGKSKQTVKKRQEAKVSAIENGVTADVCKNDKKDFRFKEPQVDKTRKRSDGTQKADKCMQTVPPVEIQLDRLFHSSLDVRSSSCAFKNLFADEDQVRNHLLTKLSKELTALCESQPESLSLESEKAAELRSHVPTCCKK</sequence>
<feature type="compositionally biased region" description="Basic and acidic residues" evidence="1">
    <location>
        <begin position="54"/>
        <end position="72"/>
    </location>
</feature>
<accession>A0A7H9HQ51</accession>
<feature type="region of interest" description="Disordered" evidence="1">
    <location>
        <begin position="1"/>
        <end position="28"/>
    </location>
</feature>
<evidence type="ECO:0000256" key="1">
    <source>
        <dbReference type="SAM" id="MobiDB-lite"/>
    </source>
</evidence>
<dbReference type="AlphaFoldDB" id="A0A7H9HQ51"/>
<dbReference type="EMBL" id="CP059269">
    <property type="protein sequence ID" value="QLQ79423.1"/>
    <property type="molecule type" value="Genomic_DNA"/>
</dbReference>
<dbReference type="Proteomes" id="UP000510647">
    <property type="component" value="Chromosome 3"/>
</dbReference>